<organism evidence="1 2">
    <name type="scientific">Puccinia striiformis f. sp. tritici</name>
    <dbReference type="NCBI Taxonomy" id="168172"/>
    <lineage>
        <taxon>Eukaryota</taxon>
        <taxon>Fungi</taxon>
        <taxon>Dikarya</taxon>
        <taxon>Basidiomycota</taxon>
        <taxon>Pucciniomycotina</taxon>
        <taxon>Pucciniomycetes</taxon>
        <taxon>Pucciniales</taxon>
        <taxon>Pucciniaceae</taxon>
        <taxon>Puccinia</taxon>
    </lineage>
</organism>
<protein>
    <submittedName>
        <fullName evidence="1">Uncharacterized protein</fullName>
    </submittedName>
</protein>
<keyword evidence="2" id="KW-1185">Reference proteome</keyword>
<comment type="caution">
    <text evidence="1">The sequence shown here is derived from an EMBL/GenBank/DDBJ whole genome shotgun (WGS) entry which is preliminary data.</text>
</comment>
<dbReference type="Proteomes" id="UP001060170">
    <property type="component" value="Chromosome 1"/>
</dbReference>
<gene>
    <name evidence="1" type="ORF">MJO28_000164</name>
</gene>
<reference evidence="1 2" key="3">
    <citation type="journal article" date="2022" name="Microbiol. Spectr.">
        <title>Folding features and dynamics of 3D genome architecture in plant fungal pathogens.</title>
        <authorList>
            <person name="Xia C."/>
        </authorList>
    </citation>
    <scope>NUCLEOTIDE SEQUENCE [LARGE SCALE GENOMIC DNA]</scope>
    <source>
        <strain evidence="1 2">93-210</strain>
    </source>
</reference>
<sequence length="261" mass="28889">MRAVAEVNFKGPVSRLCIRARWKSGIESGADDWIFAQQGPPDPPDPLRYIDQTVELSEPSTYLGAVEPIALPSISLDPLIGSITTAQSSLPSSSSPKPDQNQNNRILPSPPCIRQTISCSVLTTYMNAYPTSTLVYEDDEELLNLIVVARPHPRIAVLIRIIQGANFAVMLMEIMRIAIMIWVLWSRPINKLPILCLNWRESPSRVDPWTLSIAVHSPLSQVCPTYNCATSTISLLVKVNKPEPVSCWARTWGGAPIAHIR</sequence>
<evidence type="ECO:0000313" key="2">
    <source>
        <dbReference type="Proteomes" id="UP001060170"/>
    </source>
</evidence>
<proteinExistence type="predicted"/>
<accession>A0ACC0EWM7</accession>
<reference evidence="2" key="1">
    <citation type="journal article" date="2018" name="BMC Genomics">
        <title>Genomic insights into host adaptation between the wheat stripe rust pathogen (Puccinia striiformis f. sp. tritici) and the barley stripe rust pathogen (Puccinia striiformis f. sp. hordei).</title>
        <authorList>
            <person name="Xia C."/>
            <person name="Wang M."/>
            <person name="Yin C."/>
            <person name="Cornejo O.E."/>
            <person name="Hulbert S.H."/>
            <person name="Chen X."/>
        </authorList>
    </citation>
    <scope>NUCLEOTIDE SEQUENCE [LARGE SCALE GENOMIC DNA]</scope>
    <source>
        <strain evidence="2">93-210</strain>
    </source>
</reference>
<name>A0ACC0EWM7_9BASI</name>
<reference evidence="2" key="2">
    <citation type="journal article" date="2018" name="Mol. Plant Microbe Interact.">
        <title>Genome sequence resources for the wheat stripe rust pathogen (Puccinia striiformis f. sp. tritici) and the barley stripe rust pathogen (Puccinia striiformis f. sp. hordei).</title>
        <authorList>
            <person name="Xia C."/>
            <person name="Wang M."/>
            <person name="Yin C."/>
            <person name="Cornejo O.E."/>
            <person name="Hulbert S.H."/>
            <person name="Chen X."/>
        </authorList>
    </citation>
    <scope>NUCLEOTIDE SEQUENCE [LARGE SCALE GENOMIC DNA]</scope>
    <source>
        <strain evidence="2">93-210</strain>
    </source>
</reference>
<dbReference type="EMBL" id="CM045865">
    <property type="protein sequence ID" value="KAI7962070.1"/>
    <property type="molecule type" value="Genomic_DNA"/>
</dbReference>
<evidence type="ECO:0000313" key="1">
    <source>
        <dbReference type="EMBL" id="KAI7962070.1"/>
    </source>
</evidence>